<keyword evidence="3" id="KW-1185">Reference proteome</keyword>
<feature type="compositionally biased region" description="Acidic residues" evidence="1">
    <location>
        <begin position="16"/>
        <end position="30"/>
    </location>
</feature>
<proteinExistence type="predicted"/>
<dbReference type="RefSeq" id="WP_042543121.1">
    <property type="nucleotide sequence ID" value="NZ_JXSQ01000003.1"/>
</dbReference>
<reference evidence="2 3" key="1">
    <citation type="submission" date="2015-01" db="EMBL/GenBank/DDBJ databases">
        <title>Draft genome sequence of Leucobacter komagatae strain VKM ST2845.</title>
        <authorList>
            <person name="Karlyshev A.V."/>
            <person name="Kudryashova E.B."/>
        </authorList>
    </citation>
    <scope>NUCLEOTIDE SEQUENCE [LARGE SCALE GENOMIC DNA]</scope>
    <source>
        <strain evidence="2 3">VKM ST2845</strain>
    </source>
</reference>
<name>A0A0D0IPA0_9MICO</name>
<feature type="compositionally biased region" description="Basic and acidic residues" evidence="1">
    <location>
        <begin position="32"/>
        <end position="52"/>
    </location>
</feature>
<sequence length="59" mass="6410">MSNEKHQDDERHGETIDEPVMDGAGEDAEAGVDPRKGQADPALIRHPDKGDKNAAPYNL</sequence>
<dbReference type="AlphaFoldDB" id="A0A0D0IPA0"/>
<accession>A0A0D0IPA0</accession>
<gene>
    <name evidence="2" type="ORF">SD72_03960</name>
</gene>
<feature type="compositionally biased region" description="Basic and acidic residues" evidence="1">
    <location>
        <begin position="1"/>
        <end position="15"/>
    </location>
</feature>
<organism evidence="2 3">
    <name type="scientific">Leucobacter komagatae</name>
    <dbReference type="NCBI Taxonomy" id="55969"/>
    <lineage>
        <taxon>Bacteria</taxon>
        <taxon>Bacillati</taxon>
        <taxon>Actinomycetota</taxon>
        <taxon>Actinomycetes</taxon>
        <taxon>Micrococcales</taxon>
        <taxon>Microbacteriaceae</taxon>
        <taxon>Leucobacter</taxon>
    </lineage>
</organism>
<feature type="region of interest" description="Disordered" evidence="1">
    <location>
        <begin position="1"/>
        <end position="59"/>
    </location>
</feature>
<dbReference type="EMBL" id="JXSQ01000003">
    <property type="protein sequence ID" value="KIP53384.1"/>
    <property type="molecule type" value="Genomic_DNA"/>
</dbReference>
<dbReference type="Proteomes" id="UP000032120">
    <property type="component" value="Unassembled WGS sequence"/>
</dbReference>
<evidence type="ECO:0000256" key="1">
    <source>
        <dbReference type="SAM" id="MobiDB-lite"/>
    </source>
</evidence>
<protein>
    <submittedName>
        <fullName evidence="2">Uncharacterized protein</fullName>
    </submittedName>
</protein>
<evidence type="ECO:0000313" key="2">
    <source>
        <dbReference type="EMBL" id="KIP53384.1"/>
    </source>
</evidence>
<comment type="caution">
    <text evidence="2">The sequence shown here is derived from an EMBL/GenBank/DDBJ whole genome shotgun (WGS) entry which is preliminary data.</text>
</comment>
<dbReference type="OrthoDB" id="4991233at2"/>
<evidence type="ECO:0000313" key="3">
    <source>
        <dbReference type="Proteomes" id="UP000032120"/>
    </source>
</evidence>